<dbReference type="Pfam" id="PF00288">
    <property type="entry name" value="GHMP_kinases_N"/>
    <property type="match status" value="1"/>
</dbReference>
<dbReference type="RefSeq" id="WP_191733970.1">
    <property type="nucleotide sequence ID" value="NZ_JACSPR010000007.1"/>
</dbReference>
<dbReference type="NCBIfam" id="NF002870">
    <property type="entry name" value="PRK03188.1"/>
    <property type="match status" value="1"/>
</dbReference>
<reference evidence="12 13" key="1">
    <citation type="submission" date="2020-08" db="EMBL/GenBank/DDBJ databases">
        <title>A Genomic Blueprint of the Chicken Gut Microbiome.</title>
        <authorList>
            <person name="Gilroy R."/>
            <person name="Ravi A."/>
            <person name="Getino M."/>
            <person name="Pursley I."/>
            <person name="Horton D.L."/>
            <person name="Alikhan N.-F."/>
            <person name="Baker D."/>
            <person name="Gharbi K."/>
            <person name="Hall N."/>
            <person name="Watson M."/>
            <person name="Adriaenssens E.M."/>
            <person name="Foster-Nyarko E."/>
            <person name="Jarju S."/>
            <person name="Secka A."/>
            <person name="Antonio M."/>
            <person name="Oren A."/>
            <person name="Chaudhuri R."/>
            <person name="La Ragione R.M."/>
            <person name="Hildebrand F."/>
            <person name="Pallen M.J."/>
        </authorList>
    </citation>
    <scope>NUCLEOTIDE SEQUENCE [LARGE SCALE GENOMIC DNA]</scope>
    <source>
        <strain evidence="12 13">Sa1YVA5</strain>
    </source>
</reference>
<dbReference type="PANTHER" id="PTHR43527:SF2">
    <property type="entry name" value="4-DIPHOSPHOCYTIDYL-2-C-METHYL-D-ERYTHRITOL KINASE, CHLOROPLASTIC"/>
    <property type="match status" value="1"/>
</dbReference>
<feature type="binding site" evidence="9">
    <location>
        <begin position="107"/>
        <end position="117"/>
    </location>
    <ligand>
        <name>ATP</name>
        <dbReference type="ChEBI" id="CHEBI:30616"/>
    </ligand>
</feature>
<name>A0A8I0HIN1_9CORY</name>
<feature type="active site" evidence="9">
    <location>
        <position position="148"/>
    </location>
</feature>
<evidence type="ECO:0000256" key="8">
    <source>
        <dbReference type="ARBA" id="ARBA00032554"/>
    </source>
</evidence>
<dbReference type="EMBL" id="JACSPR010000007">
    <property type="protein sequence ID" value="MBD8030718.1"/>
    <property type="molecule type" value="Genomic_DNA"/>
</dbReference>
<dbReference type="SUPFAM" id="SSF54211">
    <property type="entry name" value="Ribosomal protein S5 domain 2-like"/>
    <property type="match status" value="1"/>
</dbReference>
<evidence type="ECO:0000256" key="7">
    <source>
        <dbReference type="ARBA" id="ARBA00022840"/>
    </source>
</evidence>
<dbReference type="Gene3D" id="3.30.70.890">
    <property type="entry name" value="GHMP kinase, C-terminal domain"/>
    <property type="match status" value="1"/>
</dbReference>
<comment type="pathway">
    <text evidence="9">Isoprenoid biosynthesis; isopentenyl diphosphate biosynthesis via DXP pathway; isopentenyl diphosphate from 1-deoxy-D-xylulose 5-phosphate: step 3/6.</text>
</comment>
<evidence type="ECO:0000256" key="5">
    <source>
        <dbReference type="ARBA" id="ARBA00022741"/>
    </source>
</evidence>
<dbReference type="Pfam" id="PF08544">
    <property type="entry name" value="GHMP_kinases_C"/>
    <property type="match status" value="1"/>
</dbReference>
<dbReference type="InterPro" id="IPR020568">
    <property type="entry name" value="Ribosomal_Su5_D2-typ_SF"/>
</dbReference>
<dbReference type="GO" id="GO:0050515">
    <property type="term" value="F:4-(cytidine 5'-diphospho)-2-C-methyl-D-erythritol kinase activity"/>
    <property type="evidence" value="ECO:0007669"/>
    <property type="project" value="UniProtKB-UniRule"/>
</dbReference>
<dbReference type="EC" id="2.7.1.148" evidence="2 9"/>
<dbReference type="PANTHER" id="PTHR43527">
    <property type="entry name" value="4-DIPHOSPHOCYTIDYL-2-C-METHYL-D-ERYTHRITOL KINASE, CHLOROPLASTIC"/>
    <property type="match status" value="1"/>
</dbReference>
<protein>
    <recommendedName>
        <fullName evidence="3 9">4-diphosphocytidyl-2-C-methyl-D-erythritol kinase</fullName>
        <shortName evidence="9">CMK</shortName>
        <ecNumber evidence="2 9">2.7.1.148</ecNumber>
    </recommendedName>
    <alternativeName>
        <fullName evidence="8 9">4-(cytidine-5'-diphospho)-2-C-methyl-D-erythritol kinase</fullName>
    </alternativeName>
</protein>
<dbReference type="Proteomes" id="UP000650224">
    <property type="component" value="Unassembled WGS sequence"/>
</dbReference>
<dbReference type="UniPathway" id="UPA00056">
    <property type="reaction ID" value="UER00094"/>
</dbReference>
<proteinExistence type="inferred from homology"/>
<comment type="caution">
    <text evidence="12">The sequence shown here is derived from an EMBL/GenBank/DDBJ whole genome shotgun (WGS) entry which is preliminary data.</text>
</comment>
<dbReference type="InterPro" id="IPR013750">
    <property type="entry name" value="GHMP_kinase_C_dom"/>
</dbReference>
<evidence type="ECO:0000259" key="10">
    <source>
        <dbReference type="Pfam" id="PF00288"/>
    </source>
</evidence>
<dbReference type="SUPFAM" id="SSF55060">
    <property type="entry name" value="GHMP Kinase, C-terminal domain"/>
    <property type="match status" value="1"/>
</dbReference>
<evidence type="ECO:0000256" key="6">
    <source>
        <dbReference type="ARBA" id="ARBA00022777"/>
    </source>
</evidence>
<comment type="function">
    <text evidence="9">Catalyzes the phosphorylation of the position 2 hydroxy group of 4-diphosphocytidyl-2C-methyl-D-erythritol.</text>
</comment>
<keyword evidence="7 9" id="KW-0067">ATP-binding</keyword>
<accession>A0A8I0HIN1</accession>
<dbReference type="GO" id="GO:0016114">
    <property type="term" value="P:terpenoid biosynthetic process"/>
    <property type="evidence" value="ECO:0007669"/>
    <property type="project" value="UniProtKB-UniRule"/>
</dbReference>
<dbReference type="InterPro" id="IPR004424">
    <property type="entry name" value="IspE"/>
</dbReference>
<dbReference type="InterPro" id="IPR006204">
    <property type="entry name" value="GHMP_kinase_N_dom"/>
</dbReference>
<dbReference type="AlphaFoldDB" id="A0A8I0HIN1"/>
<evidence type="ECO:0000313" key="13">
    <source>
        <dbReference type="Proteomes" id="UP000650224"/>
    </source>
</evidence>
<sequence>MRITARAWGKINLHLGVGPAREDGYHELVTVFQTIDLAETITLTTLEDELVEEGSVVKQLTVTGPRGVPTGPDNLAWRAVDALVERRRERDRTPLLAVDLHITKGIPVAGGMAGGSADAAAALRAVDAWIGPFGEETLLEVAAELGSDVPFCLLGGTKLGTGRGEQLVDMLSRGTYHWALVVSPKGLSTPEVFAKFDEMSLQSTMDVTPMSQALLDGSAGALAEVLENDLAPAALSLRPDLRKTQLAGLRAGALTTMVSGSGPTIALLCDDAQSARDVADALMEEGIGLSVHPATSPVPGPAKNRGAHIVSIESE</sequence>
<comment type="catalytic activity">
    <reaction evidence="9">
        <text>4-CDP-2-C-methyl-D-erythritol + ATP = 4-CDP-2-C-methyl-D-erythritol 2-phosphate + ADP + H(+)</text>
        <dbReference type="Rhea" id="RHEA:18437"/>
        <dbReference type="ChEBI" id="CHEBI:15378"/>
        <dbReference type="ChEBI" id="CHEBI:30616"/>
        <dbReference type="ChEBI" id="CHEBI:57823"/>
        <dbReference type="ChEBI" id="CHEBI:57919"/>
        <dbReference type="ChEBI" id="CHEBI:456216"/>
        <dbReference type="EC" id="2.7.1.148"/>
    </reaction>
</comment>
<dbReference type="GO" id="GO:0005524">
    <property type="term" value="F:ATP binding"/>
    <property type="evidence" value="ECO:0007669"/>
    <property type="project" value="UniProtKB-UniRule"/>
</dbReference>
<keyword evidence="4 9" id="KW-0808">Transferase</keyword>
<keyword evidence="13" id="KW-1185">Reference proteome</keyword>
<feature type="domain" description="GHMP kinase C-terminal" evidence="11">
    <location>
        <begin position="212"/>
        <end position="284"/>
    </location>
</feature>
<dbReference type="NCBIfam" id="TIGR00154">
    <property type="entry name" value="ispE"/>
    <property type="match status" value="1"/>
</dbReference>
<feature type="active site" evidence="9">
    <location>
        <position position="10"/>
    </location>
</feature>
<evidence type="ECO:0000256" key="1">
    <source>
        <dbReference type="ARBA" id="ARBA00009684"/>
    </source>
</evidence>
<evidence type="ECO:0000313" key="12">
    <source>
        <dbReference type="EMBL" id="MBD8030718.1"/>
    </source>
</evidence>
<gene>
    <name evidence="9" type="primary">ispE</name>
    <name evidence="12" type="ORF">H9627_10380</name>
</gene>
<evidence type="ECO:0000259" key="11">
    <source>
        <dbReference type="Pfam" id="PF08544"/>
    </source>
</evidence>
<dbReference type="HAMAP" id="MF_00061">
    <property type="entry name" value="IspE"/>
    <property type="match status" value="1"/>
</dbReference>
<dbReference type="InterPro" id="IPR036554">
    <property type="entry name" value="GHMP_kinase_C_sf"/>
</dbReference>
<evidence type="ECO:0000256" key="4">
    <source>
        <dbReference type="ARBA" id="ARBA00022679"/>
    </source>
</evidence>
<comment type="similarity">
    <text evidence="1 9">Belongs to the GHMP kinase family. IspE subfamily.</text>
</comment>
<keyword evidence="9" id="KW-0414">Isoprene biosynthesis</keyword>
<keyword evidence="5 9" id="KW-0547">Nucleotide-binding</keyword>
<organism evidence="12 13">
    <name type="scientific">Corynebacterium gallinarum</name>
    <dbReference type="NCBI Taxonomy" id="2762214"/>
    <lineage>
        <taxon>Bacteria</taxon>
        <taxon>Bacillati</taxon>
        <taxon>Actinomycetota</taxon>
        <taxon>Actinomycetes</taxon>
        <taxon>Mycobacteriales</taxon>
        <taxon>Corynebacteriaceae</taxon>
        <taxon>Corynebacterium</taxon>
    </lineage>
</organism>
<dbReference type="Gene3D" id="3.30.230.10">
    <property type="match status" value="1"/>
</dbReference>
<dbReference type="InterPro" id="IPR014721">
    <property type="entry name" value="Ribsml_uS5_D2-typ_fold_subgr"/>
</dbReference>
<evidence type="ECO:0000256" key="3">
    <source>
        <dbReference type="ARBA" id="ARBA00017473"/>
    </source>
</evidence>
<feature type="domain" description="GHMP kinase N-terminal" evidence="10">
    <location>
        <begin position="74"/>
        <end position="156"/>
    </location>
</feature>
<keyword evidence="6 9" id="KW-0418">Kinase</keyword>
<dbReference type="PIRSF" id="PIRSF010376">
    <property type="entry name" value="IspE"/>
    <property type="match status" value="1"/>
</dbReference>
<evidence type="ECO:0000256" key="2">
    <source>
        <dbReference type="ARBA" id="ARBA00012052"/>
    </source>
</evidence>
<dbReference type="GO" id="GO:0019288">
    <property type="term" value="P:isopentenyl diphosphate biosynthetic process, methylerythritol 4-phosphate pathway"/>
    <property type="evidence" value="ECO:0007669"/>
    <property type="project" value="UniProtKB-UniRule"/>
</dbReference>
<evidence type="ECO:0000256" key="9">
    <source>
        <dbReference type="HAMAP-Rule" id="MF_00061"/>
    </source>
</evidence>